<evidence type="ECO:0000256" key="4">
    <source>
        <dbReference type="PIRSR" id="PIRSR001369-1"/>
    </source>
</evidence>
<feature type="active site" evidence="4">
    <location>
        <position position="332"/>
    </location>
</feature>
<dbReference type="PANTHER" id="PTHR11739">
    <property type="entry name" value="CITRATE SYNTHASE"/>
    <property type="match status" value="1"/>
</dbReference>
<feature type="active site" evidence="4">
    <location>
        <position position="388"/>
    </location>
</feature>
<keyword evidence="2 3" id="KW-0808">Transferase</keyword>
<accession>A0A6A5K4B0</accession>
<dbReference type="GO" id="GO:0046912">
    <property type="term" value="F:acyltransferase activity, acyl groups converted into alkyl on transfer"/>
    <property type="evidence" value="ECO:0007669"/>
    <property type="project" value="InterPro"/>
</dbReference>
<dbReference type="Gene3D" id="1.10.230.10">
    <property type="entry name" value="Cytochrome P450-Terp, domain 2"/>
    <property type="match status" value="1"/>
</dbReference>
<dbReference type="InterPro" id="IPR036969">
    <property type="entry name" value="Citrate_synthase_sf"/>
</dbReference>
<evidence type="ECO:0000256" key="1">
    <source>
        <dbReference type="ARBA" id="ARBA00010566"/>
    </source>
</evidence>
<dbReference type="PIRSF" id="PIRSF001369">
    <property type="entry name" value="Citrate_synth"/>
    <property type="match status" value="1"/>
</dbReference>
<evidence type="ECO:0000256" key="3">
    <source>
        <dbReference type="PIRNR" id="PIRNR001369"/>
    </source>
</evidence>
<dbReference type="GO" id="GO:0005759">
    <property type="term" value="C:mitochondrial matrix"/>
    <property type="evidence" value="ECO:0007669"/>
    <property type="project" value="TreeGrafter"/>
</dbReference>
<dbReference type="InterPro" id="IPR024176">
    <property type="entry name" value="Citrate_synthase_bac-typ"/>
</dbReference>
<dbReference type="Pfam" id="PF00285">
    <property type="entry name" value="Citrate_synt"/>
    <property type="match status" value="1"/>
</dbReference>
<dbReference type="InterPro" id="IPR002020">
    <property type="entry name" value="Citrate_synthase"/>
</dbReference>
<dbReference type="SUPFAM" id="SSF48256">
    <property type="entry name" value="Citrate synthase"/>
    <property type="match status" value="1"/>
</dbReference>
<comment type="similarity">
    <text evidence="1 3 5">Belongs to the citrate synthase family.</text>
</comment>
<reference evidence="6" key="1">
    <citation type="submission" date="2020-01" db="EMBL/GenBank/DDBJ databases">
        <authorList>
            <consortium name="DOE Joint Genome Institute"/>
            <person name="Haridas S."/>
            <person name="Albert R."/>
            <person name="Binder M."/>
            <person name="Bloem J."/>
            <person name="Labutti K."/>
            <person name="Salamov A."/>
            <person name="Andreopoulos B."/>
            <person name="Baker S.E."/>
            <person name="Barry K."/>
            <person name="Bills G."/>
            <person name="Bluhm B.H."/>
            <person name="Cannon C."/>
            <person name="Castanera R."/>
            <person name="Culley D.E."/>
            <person name="Daum C."/>
            <person name="Ezra D."/>
            <person name="Gonzalez J.B."/>
            <person name="Henrissat B."/>
            <person name="Kuo A."/>
            <person name="Liang C."/>
            <person name="Lipzen A."/>
            <person name="Lutzoni F."/>
            <person name="Magnuson J."/>
            <person name="Mondo S."/>
            <person name="Nolan M."/>
            <person name="Ohm R."/>
            <person name="Pangilinan J."/>
            <person name="Park H.-J."/>
            <person name="Ramirez L."/>
            <person name="Alfaro M."/>
            <person name="Sun H."/>
            <person name="Tritt A."/>
            <person name="Yoshinaga Y."/>
            <person name="Zwiers L.-H."/>
            <person name="Turgeon B.G."/>
            <person name="Goodwin S.B."/>
            <person name="Spatafora J.W."/>
            <person name="Crous P.W."/>
            <person name="Grigoriev I.V."/>
        </authorList>
    </citation>
    <scope>NUCLEOTIDE SEQUENCE</scope>
    <source>
        <strain evidence="6">P77</strain>
    </source>
</reference>
<evidence type="ECO:0000313" key="6">
    <source>
        <dbReference type="EMBL" id="KAF1828253.1"/>
    </source>
</evidence>
<keyword evidence="7" id="KW-1185">Reference proteome</keyword>
<name>A0A6A5K4B0_9PLEO</name>
<dbReference type="PRINTS" id="PR00143">
    <property type="entry name" value="CITRTSNTHASE"/>
</dbReference>
<gene>
    <name evidence="6" type="ORF">BDW02DRAFT_563298</name>
</gene>
<dbReference type="Proteomes" id="UP000800040">
    <property type="component" value="Unassembled WGS sequence"/>
</dbReference>
<dbReference type="PROSITE" id="PS00480">
    <property type="entry name" value="CITRATE_SYNTHASE"/>
    <property type="match status" value="1"/>
</dbReference>
<dbReference type="AlphaFoldDB" id="A0A6A5K4B0"/>
<proteinExistence type="inferred from homology"/>
<organism evidence="6 7">
    <name type="scientific">Decorospora gaudefroyi</name>
    <dbReference type="NCBI Taxonomy" id="184978"/>
    <lineage>
        <taxon>Eukaryota</taxon>
        <taxon>Fungi</taxon>
        <taxon>Dikarya</taxon>
        <taxon>Ascomycota</taxon>
        <taxon>Pezizomycotina</taxon>
        <taxon>Dothideomycetes</taxon>
        <taxon>Pleosporomycetidae</taxon>
        <taxon>Pleosporales</taxon>
        <taxon>Pleosporineae</taxon>
        <taxon>Pleosporaceae</taxon>
        <taxon>Decorospora</taxon>
    </lineage>
</organism>
<dbReference type="InterPro" id="IPR019810">
    <property type="entry name" value="Citrate_synthase_AS"/>
</dbReference>
<sequence length="440" mass="49015">MNGNQAQDAAGTADTPVSSDTADYLHVFDSRTCNIHHIPVSDGFVRGSDLSTIAAPVKGNSGRMQKLAVLDPGFQHIACKESGITFIDGEKGELRYRGVRIEDLFHDHDFDSTLHLLLWGRLPTKEEKIAFERRIFEAATPPQEVCDVIRKLPKNMDFISMFLTGLSTYMGTDEEMTRSSVMTYHKNMKATDDAIIRCFAYVSATLATVYCHVKGVELHPPKEGLTLVENFLHMIGMEDPDKKVSRTIDRLSINMADHELSCSTAAFLHVASSLTDPMTCLLTAISAASGPLHGGALEVCYQGLELIGSVENVPAYIAAVKAKKFRLFGYGHRVYKTQDPRAALTKELMEEHREAIAANPLLQIAVEIDRQANTDPYFVERKLKLNADFYGCFVYSALGIPRDMIPGLLTISRMGGLMAHWREAMNNPIKIWRPMQKFKL</sequence>
<dbReference type="EMBL" id="ML975597">
    <property type="protein sequence ID" value="KAF1828253.1"/>
    <property type="molecule type" value="Genomic_DNA"/>
</dbReference>
<dbReference type="PANTHER" id="PTHR11739:SF4">
    <property type="entry name" value="CITRATE SYNTHASE, PEROXISOMAL"/>
    <property type="match status" value="1"/>
</dbReference>
<protein>
    <recommendedName>
        <fullName evidence="3 5">Citrate synthase</fullName>
    </recommendedName>
</protein>
<dbReference type="OrthoDB" id="435022at2759"/>
<dbReference type="GO" id="GO:0005975">
    <property type="term" value="P:carbohydrate metabolic process"/>
    <property type="evidence" value="ECO:0007669"/>
    <property type="project" value="TreeGrafter"/>
</dbReference>
<dbReference type="GO" id="GO:0006099">
    <property type="term" value="P:tricarboxylic acid cycle"/>
    <property type="evidence" value="ECO:0007669"/>
    <property type="project" value="InterPro"/>
</dbReference>
<dbReference type="InterPro" id="IPR016142">
    <property type="entry name" value="Citrate_synth-like_lrg_a-sub"/>
</dbReference>
<evidence type="ECO:0000256" key="2">
    <source>
        <dbReference type="ARBA" id="ARBA00022679"/>
    </source>
</evidence>
<evidence type="ECO:0000313" key="7">
    <source>
        <dbReference type="Proteomes" id="UP000800040"/>
    </source>
</evidence>
<dbReference type="Gene3D" id="1.10.580.10">
    <property type="entry name" value="Citrate Synthase, domain 1"/>
    <property type="match status" value="1"/>
</dbReference>
<evidence type="ECO:0000256" key="5">
    <source>
        <dbReference type="RuleBase" id="RU000441"/>
    </source>
</evidence>
<dbReference type="InterPro" id="IPR016143">
    <property type="entry name" value="Citrate_synth-like_sm_a-sub"/>
</dbReference>